<name>A0A0A1P4L1_RHIZD</name>
<keyword evidence="1" id="KW-0175">Coiled coil</keyword>
<accession>A0A0A1P4L1</accession>
<dbReference type="OMA" id="ENQHLDY"/>
<feature type="compositionally biased region" description="Acidic residues" evidence="2">
    <location>
        <begin position="14"/>
        <end position="31"/>
    </location>
</feature>
<dbReference type="VEuPathDB" id="FungiDB:BCV72DRAFT_336703"/>
<dbReference type="Proteomes" id="UP000242381">
    <property type="component" value="Unassembled WGS sequence"/>
</dbReference>
<feature type="region of interest" description="Disordered" evidence="2">
    <location>
        <begin position="1"/>
        <end position="65"/>
    </location>
</feature>
<dbReference type="AlphaFoldDB" id="A0A0A1P4L1"/>
<feature type="coiled-coil region" evidence="1">
    <location>
        <begin position="101"/>
        <end position="128"/>
    </location>
</feature>
<gene>
    <name evidence="3" type="ORF">BCV71DRAFT_227490</name>
</gene>
<sequence length="343" mass="39416">MSRRQKKQLNEPIDQGEEEDEDDELMSEEEEYSVRGSLDCNTGSKKRRRTVKNNRAEFESSSHDDNKVPTFISSHSPVYTFFKSIHNSDDELTLYDLKKQLDTTSLQIQHMSNEMSELAKEVSNIKQLLIDIKNTVKRSIQHSTLIPSSTSSISTHDGVQQQSQENDLLIPAKFAPIQGPFPKYTQMDRTLPRPSAKEVAETLGGKEHSLQFTSNLYVDLIEKVLGPQEENQHLDYRAMVKEAIMITKAVVSHVKEAHRIDPELRWSYIDPTVKLETYKILESATEHLLPLKVCLEYWGAHVLISNFWVKRKKYNKKPMKDTPSPTTKKPDISPFSIPFLTNQ</sequence>
<feature type="compositionally biased region" description="Basic and acidic residues" evidence="2">
    <location>
        <begin position="54"/>
        <end position="65"/>
    </location>
</feature>
<protein>
    <submittedName>
        <fullName evidence="3">Uncharacterized protein</fullName>
    </submittedName>
</protein>
<proteinExistence type="predicted"/>
<dbReference type="EMBL" id="KV921353">
    <property type="protein sequence ID" value="ORE17543.1"/>
    <property type="molecule type" value="Genomic_DNA"/>
</dbReference>
<feature type="region of interest" description="Disordered" evidence="2">
    <location>
        <begin position="316"/>
        <end position="343"/>
    </location>
</feature>
<evidence type="ECO:0000256" key="2">
    <source>
        <dbReference type="SAM" id="MobiDB-lite"/>
    </source>
</evidence>
<organism evidence="3 4">
    <name type="scientific">Rhizopus microsporus</name>
    <dbReference type="NCBI Taxonomy" id="58291"/>
    <lineage>
        <taxon>Eukaryota</taxon>
        <taxon>Fungi</taxon>
        <taxon>Fungi incertae sedis</taxon>
        <taxon>Mucoromycota</taxon>
        <taxon>Mucoromycotina</taxon>
        <taxon>Mucoromycetes</taxon>
        <taxon>Mucorales</taxon>
        <taxon>Mucorineae</taxon>
        <taxon>Rhizopodaceae</taxon>
        <taxon>Rhizopus</taxon>
    </lineage>
</organism>
<evidence type="ECO:0000313" key="3">
    <source>
        <dbReference type="EMBL" id="ORE17543.1"/>
    </source>
</evidence>
<evidence type="ECO:0000256" key="1">
    <source>
        <dbReference type="SAM" id="Coils"/>
    </source>
</evidence>
<evidence type="ECO:0000313" key="4">
    <source>
        <dbReference type="Proteomes" id="UP000242381"/>
    </source>
</evidence>
<reference evidence="3 4" key="1">
    <citation type="journal article" date="2016" name="Proc. Natl. Acad. Sci. U.S.A.">
        <title>Lipid metabolic changes in an early divergent fungus govern the establishment of a mutualistic symbiosis with endobacteria.</title>
        <authorList>
            <person name="Lastovetsky O.A."/>
            <person name="Gaspar M.L."/>
            <person name="Mondo S.J."/>
            <person name="LaButti K.M."/>
            <person name="Sandor L."/>
            <person name="Grigoriev I.V."/>
            <person name="Henry S.A."/>
            <person name="Pawlowska T.E."/>
        </authorList>
    </citation>
    <scope>NUCLEOTIDE SEQUENCE [LARGE SCALE GENOMIC DNA]</scope>
    <source>
        <strain evidence="3 4">ATCC 11559</strain>
    </source>
</reference>